<keyword evidence="3 7" id="KW-0812">Transmembrane</keyword>
<evidence type="ECO:0000256" key="5">
    <source>
        <dbReference type="ARBA" id="ARBA00023002"/>
    </source>
</evidence>
<feature type="transmembrane region" description="Helical" evidence="8">
    <location>
        <begin position="121"/>
        <end position="137"/>
    </location>
</feature>
<dbReference type="PANTHER" id="PTHR42682:SF4">
    <property type="entry name" value="NADH-UBIQUINONE_PLASTOQUINONE"/>
    <property type="match status" value="1"/>
</dbReference>
<evidence type="ECO:0000256" key="2">
    <source>
        <dbReference type="ARBA" id="ARBA00022475"/>
    </source>
</evidence>
<feature type="transmembrane region" description="Helical" evidence="8">
    <location>
        <begin position="6"/>
        <end position="23"/>
    </location>
</feature>
<dbReference type="AlphaFoldDB" id="A0A2S6NH22"/>
<evidence type="ECO:0000313" key="10">
    <source>
        <dbReference type="EMBL" id="PPQ33903.1"/>
    </source>
</evidence>
<feature type="transmembrane region" description="Helical" evidence="8">
    <location>
        <begin position="149"/>
        <end position="173"/>
    </location>
</feature>
<feature type="transmembrane region" description="Helical" evidence="8">
    <location>
        <begin position="98"/>
        <end position="115"/>
    </location>
</feature>
<dbReference type="OrthoDB" id="9768329at2"/>
<keyword evidence="11" id="KW-1185">Reference proteome</keyword>
<dbReference type="RefSeq" id="WP_104519321.1">
    <property type="nucleotide sequence ID" value="NZ_NHRY01000136.1"/>
</dbReference>
<feature type="transmembrane region" description="Helical" evidence="8">
    <location>
        <begin position="254"/>
        <end position="274"/>
    </location>
</feature>
<evidence type="ECO:0000256" key="1">
    <source>
        <dbReference type="ARBA" id="ARBA00004651"/>
    </source>
</evidence>
<dbReference type="InterPro" id="IPR001750">
    <property type="entry name" value="ND/Mrp_TM"/>
</dbReference>
<comment type="subcellular location">
    <subcellularLocation>
        <location evidence="1">Cell membrane</location>
        <topology evidence="1">Multi-pass membrane protein</topology>
    </subcellularLocation>
    <subcellularLocation>
        <location evidence="7">Membrane</location>
        <topology evidence="7">Multi-pass membrane protein</topology>
    </subcellularLocation>
</comment>
<dbReference type="GO" id="GO:0016491">
    <property type="term" value="F:oxidoreductase activity"/>
    <property type="evidence" value="ECO:0007669"/>
    <property type="project" value="UniProtKB-KW"/>
</dbReference>
<feature type="transmembrane region" description="Helical" evidence="8">
    <location>
        <begin position="520"/>
        <end position="538"/>
    </location>
</feature>
<evidence type="ECO:0000256" key="3">
    <source>
        <dbReference type="ARBA" id="ARBA00022692"/>
    </source>
</evidence>
<feature type="transmembrane region" description="Helical" evidence="8">
    <location>
        <begin position="286"/>
        <end position="307"/>
    </location>
</feature>
<feature type="transmembrane region" description="Helical" evidence="8">
    <location>
        <begin position="68"/>
        <end position="89"/>
    </location>
</feature>
<keyword evidence="6 8" id="KW-0472">Membrane</keyword>
<evidence type="ECO:0000256" key="8">
    <source>
        <dbReference type="SAM" id="Phobius"/>
    </source>
</evidence>
<dbReference type="Proteomes" id="UP000239724">
    <property type="component" value="Unassembled WGS sequence"/>
</dbReference>
<feature type="transmembrane region" description="Helical" evidence="8">
    <location>
        <begin position="228"/>
        <end position="248"/>
    </location>
</feature>
<gene>
    <name evidence="10" type="ORF">CCS01_13240</name>
</gene>
<feature type="transmembrane region" description="Helical" evidence="8">
    <location>
        <begin position="348"/>
        <end position="370"/>
    </location>
</feature>
<dbReference type="Pfam" id="PF00361">
    <property type="entry name" value="Proton_antipo_M"/>
    <property type="match status" value="1"/>
</dbReference>
<reference evidence="10 11" key="1">
    <citation type="journal article" date="2018" name="Arch. Microbiol.">
        <title>New insights into the metabolic potential of the phototrophic purple bacterium Rhodopila globiformis DSM 161(T) from its draft genome sequence and evidence for a vanadium-dependent nitrogenase.</title>
        <authorList>
            <person name="Imhoff J.F."/>
            <person name="Rahn T."/>
            <person name="Kunzel S."/>
            <person name="Neulinger S.C."/>
        </authorList>
    </citation>
    <scope>NUCLEOTIDE SEQUENCE [LARGE SCALE GENOMIC DNA]</scope>
    <source>
        <strain evidence="10 11">DSM 161</strain>
    </source>
</reference>
<name>A0A2S6NH22_RHOGL</name>
<keyword evidence="2" id="KW-1003">Cell membrane</keyword>
<evidence type="ECO:0000313" key="11">
    <source>
        <dbReference type="Proteomes" id="UP000239724"/>
    </source>
</evidence>
<dbReference type="PANTHER" id="PTHR42682">
    <property type="entry name" value="HYDROGENASE-4 COMPONENT F"/>
    <property type="match status" value="1"/>
</dbReference>
<evidence type="ECO:0000259" key="9">
    <source>
        <dbReference type="Pfam" id="PF00361"/>
    </source>
</evidence>
<feature type="domain" description="NADH:quinone oxidoreductase/Mrp antiporter transmembrane" evidence="9">
    <location>
        <begin position="115"/>
        <end position="374"/>
    </location>
</feature>
<feature type="transmembrane region" description="Helical" evidence="8">
    <location>
        <begin position="30"/>
        <end position="48"/>
    </location>
</feature>
<comment type="caution">
    <text evidence="10">The sequence shown here is derived from an EMBL/GenBank/DDBJ whole genome shotgun (WGS) entry which is preliminary data.</text>
</comment>
<protein>
    <recommendedName>
        <fullName evidence="9">NADH:quinone oxidoreductase/Mrp antiporter transmembrane domain-containing protein</fullName>
    </recommendedName>
</protein>
<feature type="transmembrane region" description="Helical" evidence="8">
    <location>
        <begin position="193"/>
        <end position="216"/>
    </location>
</feature>
<keyword evidence="5" id="KW-0560">Oxidoreductase</keyword>
<sequence length="540" mass="55662">MIWLGATVGVPLAMLLACVLPGVRYRMTNWLALAAVPGLGAALFASGASLDLPPLLLRLRLSLDGPGALLLGAAALLWIAGGVYAAAWLRGDARRGRIAVWWLLTLAGSLGVFIAADLVSFYLLFSMVSLAAYGLVIEGATPDALRVGLIYVALAIFGEALLLMGFVMLAVSAPDGASLIRDVVAALPASPRSNAILTLIILGFGVKLGMVPFHVWMPITYRTAPVPAAAVLSGAAVKAGVIGLIRFLPSGVALPGWGQVLVVLGFISAFYGVLAGVRQSDPRTVLAFSSVSQMGVVIAVFGMGLIAGDTGVALAAAFYGVHHTLVKGGLFLGVGLAPLAGAWRNRLVLVPAAIMALGMAGLPLTGGFLAKLAIKPVLGDGLAGLLGTVSSAATALLMTHFLFRVAALPKAAPAPPPGRDLRWPWLAVAVASVLVPWGLYPAVLGGSVTYALSASSLWRSLWPVLVGGGLGFAMQRWGGSVILVRDSNVIVPVSARVDRIMIGLGIAVERFDIVLREWPVAMLSLIAMAVALAVLMLAPI</sequence>
<proteinExistence type="predicted"/>
<evidence type="ECO:0000256" key="4">
    <source>
        <dbReference type="ARBA" id="ARBA00022989"/>
    </source>
</evidence>
<feature type="transmembrane region" description="Helical" evidence="8">
    <location>
        <begin position="313"/>
        <end position="336"/>
    </location>
</feature>
<dbReference type="GO" id="GO:0005886">
    <property type="term" value="C:plasma membrane"/>
    <property type="evidence" value="ECO:0007669"/>
    <property type="project" value="UniProtKB-SubCell"/>
</dbReference>
<accession>A0A2S6NH22</accession>
<evidence type="ECO:0000256" key="7">
    <source>
        <dbReference type="RuleBase" id="RU000320"/>
    </source>
</evidence>
<dbReference type="EMBL" id="NHRY01000136">
    <property type="protein sequence ID" value="PPQ33903.1"/>
    <property type="molecule type" value="Genomic_DNA"/>
</dbReference>
<feature type="transmembrane region" description="Helical" evidence="8">
    <location>
        <begin position="382"/>
        <end position="403"/>
    </location>
</feature>
<organism evidence="10 11">
    <name type="scientific">Rhodopila globiformis</name>
    <name type="common">Rhodopseudomonas globiformis</name>
    <dbReference type="NCBI Taxonomy" id="1071"/>
    <lineage>
        <taxon>Bacteria</taxon>
        <taxon>Pseudomonadati</taxon>
        <taxon>Pseudomonadota</taxon>
        <taxon>Alphaproteobacteria</taxon>
        <taxon>Acetobacterales</taxon>
        <taxon>Acetobacteraceae</taxon>
        <taxon>Rhodopila</taxon>
    </lineage>
</organism>
<evidence type="ECO:0000256" key="6">
    <source>
        <dbReference type="ARBA" id="ARBA00023136"/>
    </source>
</evidence>
<keyword evidence="4 8" id="KW-1133">Transmembrane helix</keyword>
<dbReference type="InterPro" id="IPR052175">
    <property type="entry name" value="ComplexI-like_HydComp"/>
</dbReference>
<feature type="transmembrane region" description="Helical" evidence="8">
    <location>
        <begin position="423"/>
        <end position="440"/>
    </location>
</feature>